<dbReference type="InterPro" id="IPR036291">
    <property type="entry name" value="NAD(P)-bd_dom_sf"/>
</dbReference>
<comment type="caution">
    <text evidence="2">The sequence shown here is derived from an EMBL/GenBank/DDBJ whole genome shotgun (WGS) entry which is preliminary data.</text>
</comment>
<dbReference type="RefSeq" id="WP_138048770.1">
    <property type="nucleotide sequence ID" value="NZ_VBZC01000045.1"/>
</dbReference>
<evidence type="ECO:0000259" key="1">
    <source>
        <dbReference type="Pfam" id="PF13460"/>
    </source>
</evidence>
<dbReference type="AlphaFoldDB" id="A0A5R9FHU4"/>
<name>A0A5R9FHU4_9ACTN</name>
<gene>
    <name evidence="2" type="ORF">FE633_32550</name>
</gene>
<accession>A0A5R9FHU4</accession>
<dbReference type="Pfam" id="PF13460">
    <property type="entry name" value="NAD_binding_10"/>
    <property type="match status" value="1"/>
</dbReference>
<dbReference type="Gene3D" id="3.40.50.720">
    <property type="entry name" value="NAD(P)-binding Rossmann-like Domain"/>
    <property type="match status" value="1"/>
</dbReference>
<dbReference type="EMBL" id="VBZC01000045">
    <property type="protein sequence ID" value="TLS42109.1"/>
    <property type="molecule type" value="Genomic_DNA"/>
</dbReference>
<dbReference type="InterPro" id="IPR016040">
    <property type="entry name" value="NAD(P)-bd_dom"/>
</dbReference>
<dbReference type="InterPro" id="IPR051604">
    <property type="entry name" value="Ergot_Alk_Oxidoreductase"/>
</dbReference>
<proteinExistence type="predicted"/>
<sequence>MILVTGATGNVGRPLVDALLAADAPVRALTRDPARADLPDGVETARTDELPLDGVEAVFLNPAAFWNGIDELLDRAAKEGVRRIVTLSSASALSDDPENFLAAHHRDMETQVTGSGVEFTHLRPEAFATNCLQWAEGIRRHGTVPLPYPESRTTPIHEADIAAVAAQALLTDELLGTSPLLTGPRAVSFAEQVRLLSEALGREAGNELRVERISHDSALEGMIAGGVPRAAADTVLKMFREGTNGAATPVSPEVERITGRPARDFAEWAEEHVAAFR</sequence>
<organism evidence="2 3">
    <name type="scientific">Streptomyces montanus</name>
    <dbReference type="NCBI Taxonomy" id="2580423"/>
    <lineage>
        <taxon>Bacteria</taxon>
        <taxon>Bacillati</taxon>
        <taxon>Actinomycetota</taxon>
        <taxon>Actinomycetes</taxon>
        <taxon>Kitasatosporales</taxon>
        <taxon>Streptomycetaceae</taxon>
        <taxon>Streptomyces</taxon>
    </lineage>
</organism>
<dbReference type="PANTHER" id="PTHR43162">
    <property type="match status" value="1"/>
</dbReference>
<dbReference type="Gene3D" id="3.90.25.10">
    <property type="entry name" value="UDP-galactose 4-epimerase, domain 1"/>
    <property type="match status" value="1"/>
</dbReference>
<protein>
    <submittedName>
        <fullName evidence="2">NAD-dependent epimerase/dehydratase family protein</fullName>
    </submittedName>
</protein>
<dbReference type="PANTHER" id="PTHR43162:SF1">
    <property type="entry name" value="PRESTALK A DIFFERENTIATION PROTEIN A"/>
    <property type="match status" value="1"/>
</dbReference>
<reference evidence="2 3" key="1">
    <citation type="submission" date="2019-05" db="EMBL/GenBank/DDBJ databases">
        <title>Streptomyces sp. NEAU-C151, a novel actinomycete isolated from soil.</title>
        <authorList>
            <person name="Han L."/>
            <person name="Jiang H."/>
        </authorList>
    </citation>
    <scope>NUCLEOTIDE SEQUENCE [LARGE SCALE GENOMIC DNA]</scope>
    <source>
        <strain evidence="2 3">NEAU-C151</strain>
    </source>
</reference>
<evidence type="ECO:0000313" key="3">
    <source>
        <dbReference type="Proteomes" id="UP000305906"/>
    </source>
</evidence>
<feature type="domain" description="NAD(P)-binding" evidence="1">
    <location>
        <begin position="6"/>
        <end position="170"/>
    </location>
</feature>
<evidence type="ECO:0000313" key="2">
    <source>
        <dbReference type="EMBL" id="TLS42109.1"/>
    </source>
</evidence>
<keyword evidence="3" id="KW-1185">Reference proteome</keyword>
<dbReference type="SUPFAM" id="SSF51735">
    <property type="entry name" value="NAD(P)-binding Rossmann-fold domains"/>
    <property type="match status" value="1"/>
</dbReference>
<dbReference type="Proteomes" id="UP000305906">
    <property type="component" value="Unassembled WGS sequence"/>
</dbReference>